<evidence type="ECO:0000256" key="3">
    <source>
        <dbReference type="ARBA" id="ARBA00023172"/>
    </source>
</evidence>
<dbReference type="CDD" id="cd00338">
    <property type="entry name" value="Ser_Recombinase"/>
    <property type="match status" value="1"/>
</dbReference>
<dbReference type="SUPFAM" id="SSF53041">
    <property type="entry name" value="Resolvase-like"/>
    <property type="match status" value="1"/>
</dbReference>
<keyword evidence="3" id="KW-0233">DNA recombination</keyword>
<dbReference type="InterPro" id="IPR038109">
    <property type="entry name" value="DNA_bind_recomb_sf"/>
</dbReference>
<dbReference type="InterPro" id="IPR006119">
    <property type="entry name" value="Resolv_N"/>
</dbReference>
<sequence>MKNSGCAYGYVRVSTTKQVQEGSSLEEQEKKIRAWAELHSMDLKDVFVDKGVSGTFMFNRPEFGKLIACMDKGDILVANDLSRVSRNSADTAQLIEMLHKMEAYAVFIKDGMDTSTMMGQSMVQMASIMKGIEANYTAERVKDTLASMRENGQNTGRPPYGWTRANQDRGSHLIEVPEQQAIVASIKKMSKEDGLSYREIARRLTKDNIPSPGKLARWNDKSVKLIVCREEVATGGRLTPK</sequence>
<dbReference type="InterPro" id="IPR006118">
    <property type="entry name" value="Recombinase_CS"/>
</dbReference>
<dbReference type="SMART" id="SM00857">
    <property type="entry name" value="Resolvase"/>
    <property type="match status" value="1"/>
</dbReference>
<dbReference type="PROSITE" id="PS00397">
    <property type="entry name" value="RECOMBINASES_1"/>
    <property type="match status" value="1"/>
</dbReference>
<proteinExistence type="predicted"/>
<dbReference type="Pfam" id="PF00239">
    <property type="entry name" value="Resolvase"/>
    <property type="match status" value="1"/>
</dbReference>
<dbReference type="PANTHER" id="PTHR30461:SF2">
    <property type="entry name" value="SERINE RECOMBINASE PINE-RELATED"/>
    <property type="match status" value="1"/>
</dbReference>
<accession>A0A6C0CFL9</accession>
<evidence type="ECO:0000256" key="1">
    <source>
        <dbReference type="ARBA" id="ARBA00022908"/>
    </source>
</evidence>
<evidence type="ECO:0000313" key="5">
    <source>
        <dbReference type="EMBL" id="QHT03378.1"/>
    </source>
</evidence>
<dbReference type="GO" id="GO:0003677">
    <property type="term" value="F:DNA binding"/>
    <property type="evidence" value="ECO:0007669"/>
    <property type="project" value="UniProtKB-KW"/>
</dbReference>
<evidence type="ECO:0000259" key="4">
    <source>
        <dbReference type="PROSITE" id="PS51736"/>
    </source>
</evidence>
<dbReference type="EMBL" id="MN739411">
    <property type="protein sequence ID" value="QHT03378.1"/>
    <property type="molecule type" value="Genomic_DNA"/>
</dbReference>
<dbReference type="PANTHER" id="PTHR30461">
    <property type="entry name" value="DNA-INVERTASE FROM LAMBDOID PROPHAGE"/>
    <property type="match status" value="1"/>
</dbReference>
<reference evidence="5" key="1">
    <citation type="journal article" date="2020" name="Nature">
        <title>Giant virus diversity and host interactions through global metagenomics.</title>
        <authorList>
            <person name="Schulz F."/>
            <person name="Roux S."/>
            <person name="Paez-Espino D."/>
            <person name="Jungbluth S."/>
            <person name="Walsh D.A."/>
            <person name="Denef V.J."/>
            <person name="McMahon K.D."/>
            <person name="Konstantinidis K.T."/>
            <person name="Eloe-Fadrosh E.A."/>
            <person name="Kyrpides N.C."/>
            <person name="Woyke T."/>
        </authorList>
    </citation>
    <scope>NUCLEOTIDE SEQUENCE</scope>
    <source>
        <strain evidence="5">GVMAG-M-3300021079-18</strain>
    </source>
</reference>
<feature type="domain" description="Resolvase/invertase-type recombinase catalytic" evidence="4">
    <location>
        <begin position="6"/>
        <end position="152"/>
    </location>
</feature>
<dbReference type="InterPro" id="IPR036162">
    <property type="entry name" value="Resolvase-like_N_sf"/>
</dbReference>
<dbReference type="GO" id="GO:0015074">
    <property type="term" value="P:DNA integration"/>
    <property type="evidence" value="ECO:0007669"/>
    <property type="project" value="UniProtKB-KW"/>
</dbReference>
<organism evidence="5">
    <name type="scientific">viral metagenome</name>
    <dbReference type="NCBI Taxonomy" id="1070528"/>
    <lineage>
        <taxon>unclassified sequences</taxon>
        <taxon>metagenomes</taxon>
        <taxon>organismal metagenomes</taxon>
    </lineage>
</organism>
<dbReference type="Gene3D" id="3.40.50.1390">
    <property type="entry name" value="Resolvase, N-terminal catalytic domain"/>
    <property type="match status" value="1"/>
</dbReference>
<dbReference type="InterPro" id="IPR011109">
    <property type="entry name" value="DNA_bind_recombinase_dom"/>
</dbReference>
<protein>
    <recommendedName>
        <fullName evidence="4">Resolvase/invertase-type recombinase catalytic domain-containing protein</fullName>
    </recommendedName>
</protein>
<dbReference type="Pfam" id="PF07508">
    <property type="entry name" value="Recombinase"/>
    <property type="match status" value="1"/>
</dbReference>
<dbReference type="InterPro" id="IPR050639">
    <property type="entry name" value="SSR_resolvase"/>
</dbReference>
<name>A0A6C0CFL9_9ZZZZ</name>
<dbReference type="AlphaFoldDB" id="A0A6C0CFL9"/>
<keyword evidence="1" id="KW-0229">DNA integration</keyword>
<keyword evidence="2" id="KW-0238">DNA-binding</keyword>
<dbReference type="PROSITE" id="PS51736">
    <property type="entry name" value="RECOMBINASES_3"/>
    <property type="match status" value="1"/>
</dbReference>
<dbReference type="GO" id="GO:0000150">
    <property type="term" value="F:DNA strand exchange activity"/>
    <property type="evidence" value="ECO:0007669"/>
    <property type="project" value="InterPro"/>
</dbReference>
<evidence type="ECO:0000256" key="2">
    <source>
        <dbReference type="ARBA" id="ARBA00023125"/>
    </source>
</evidence>
<dbReference type="Gene3D" id="3.90.1750.20">
    <property type="entry name" value="Putative Large Serine Recombinase, Chain B, Domain 2"/>
    <property type="match status" value="1"/>
</dbReference>